<comment type="caution">
    <text evidence="1">The sequence shown here is derived from an EMBL/GenBank/DDBJ whole genome shotgun (WGS) entry which is preliminary data.</text>
</comment>
<dbReference type="AlphaFoldDB" id="A0A2G9H7D8"/>
<dbReference type="Proteomes" id="UP000231279">
    <property type="component" value="Unassembled WGS sequence"/>
</dbReference>
<keyword evidence="2" id="KW-1185">Reference proteome</keyword>
<accession>A0A2G9H7D8</accession>
<evidence type="ECO:0000313" key="1">
    <source>
        <dbReference type="EMBL" id="PIN13438.1"/>
    </source>
</evidence>
<dbReference type="EMBL" id="NKXS01002482">
    <property type="protein sequence ID" value="PIN13438.1"/>
    <property type="molecule type" value="Genomic_DNA"/>
</dbReference>
<name>A0A2G9H7D8_9LAMI</name>
<organism evidence="1 2">
    <name type="scientific">Handroanthus impetiginosus</name>
    <dbReference type="NCBI Taxonomy" id="429701"/>
    <lineage>
        <taxon>Eukaryota</taxon>
        <taxon>Viridiplantae</taxon>
        <taxon>Streptophyta</taxon>
        <taxon>Embryophyta</taxon>
        <taxon>Tracheophyta</taxon>
        <taxon>Spermatophyta</taxon>
        <taxon>Magnoliopsida</taxon>
        <taxon>eudicotyledons</taxon>
        <taxon>Gunneridae</taxon>
        <taxon>Pentapetalae</taxon>
        <taxon>asterids</taxon>
        <taxon>lamiids</taxon>
        <taxon>Lamiales</taxon>
        <taxon>Bignoniaceae</taxon>
        <taxon>Crescentiina</taxon>
        <taxon>Tabebuia alliance</taxon>
        <taxon>Handroanthus</taxon>
    </lineage>
</organism>
<proteinExistence type="predicted"/>
<sequence length="57" mass="6518">MILSTNPKAKDANLCIHSRLERIIRQVTACFLEKRSFNGDQGEAFNLNRILKSNKNV</sequence>
<dbReference type="STRING" id="429701.A0A2G9H7D8"/>
<evidence type="ECO:0000313" key="2">
    <source>
        <dbReference type="Proteomes" id="UP000231279"/>
    </source>
</evidence>
<dbReference type="OrthoDB" id="25503at2759"/>
<reference evidence="2" key="1">
    <citation type="journal article" date="2018" name="Gigascience">
        <title>Genome assembly of the Pink Ipe (Handroanthus impetiginosus, Bignoniaceae), a highly valued, ecologically keystone Neotropical timber forest tree.</title>
        <authorList>
            <person name="Silva-Junior O.B."/>
            <person name="Grattapaglia D."/>
            <person name="Novaes E."/>
            <person name="Collevatti R.G."/>
        </authorList>
    </citation>
    <scope>NUCLEOTIDE SEQUENCE [LARGE SCALE GENOMIC DNA]</scope>
    <source>
        <strain evidence="2">cv. UFG-1</strain>
    </source>
</reference>
<gene>
    <name evidence="1" type="ORF">CDL12_13944</name>
</gene>
<protein>
    <submittedName>
        <fullName evidence="1">Uncharacterized protein</fullName>
    </submittedName>
</protein>